<proteinExistence type="predicted"/>
<evidence type="ECO:0000313" key="1">
    <source>
        <dbReference type="EMBL" id="AMD93711.1"/>
    </source>
</evidence>
<gene>
    <name evidence="1" type="ORF">AXF15_11785</name>
</gene>
<dbReference type="EMBL" id="CP014230">
    <property type="protein sequence ID" value="AMD93711.1"/>
    <property type="molecule type" value="Genomic_DNA"/>
</dbReference>
<reference evidence="2" key="1">
    <citation type="submission" date="2016-02" db="EMBL/GenBank/DDBJ databases">
        <authorList>
            <person name="Holder M.E."/>
            <person name="Ajami N.J."/>
            <person name="Petrosino J.F."/>
        </authorList>
    </citation>
    <scope>NUCLEOTIDE SEQUENCE [LARGE SCALE GENOMIC DNA]</scope>
    <source>
        <strain evidence="2">DSM 12838</strain>
    </source>
</reference>
<name>A0A109W6G9_9BACT</name>
<keyword evidence="2" id="KW-1185">Reference proteome</keyword>
<evidence type="ECO:0000313" key="2">
    <source>
        <dbReference type="Proteomes" id="UP000063964"/>
    </source>
</evidence>
<dbReference type="KEGG" id="doa:AXF15_11785"/>
<protein>
    <submittedName>
        <fullName evidence="1">Uncharacterized protein</fullName>
    </submittedName>
</protein>
<dbReference type="AlphaFoldDB" id="A0A109W6G9"/>
<organism evidence="1 2">
    <name type="scientific">Desulfomicrobium orale DSM 12838</name>
    <dbReference type="NCBI Taxonomy" id="888061"/>
    <lineage>
        <taxon>Bacteria</taxon>
        <taxon>Pseudomonadati</taxon>
        <taxon>Thermodesulfobacteriota</taxon>
        <taxon>Desulfovibrionia</taxon>
        <taxon>Desulfovibrionales</taxon>
        <taxon>Desulfomicrobiaceae</taxon>
        <taxon>Desulfomicrobium</taxon>
    </lineage>
</organism>
<sequence>MGAGRPEFSVSGHANYEVGMWAFCVQSLFREYGWRFIRHVALPHPLRTARAVVKSGWLALAESMVPVSEWPGHFTGGPGTVVGLGFCMKPMDCPSGRFNHDCRYLKRLRPSMPGSCRGCAVGVLGRLALKAGSALYIMTSAQDILFDLFVPALEKRRFSAGLFLLCQYSLRPFAVGLLAADMNGLMVPFDDGDCRDYPTWLLADTGTKRERTRLGERGMRAVHDVLLRAGKPESPARFTRIGHVFFPAAG</sequence>
<accession>A0A109W6G9</accession>
<dbReference type="Proteomes" id="UP000063964">
    <property type="component" value="Chromosome"/>
</dbReference>